<evidence type="ECO:0000256" key="4">
    <source>
        <dbReference type="ARBA" id="ARBA00024201"/>
    </source>
</evidence>
<evidence type="ECO:0000256" key="3">
    <source>
        <dbReference type="ARBA" id="ARBA00022801"/>
    </source>
</evidence>
<dbReference type="SUPFAM" id="SSF53474">
    <property type="entry name" value="alpha/beta-Hydrolases"/>
    <property type="match status" value="1"/>
</dbReference>
<dbReference type="SUPFAM" id="SSF81296">
    <property type="entry name" value="E set domains"/>
    <property type="match status" value="1"/>
</dbReference>
<evidence type="ECO:0000256" key="1">
    <source>
        <dbReference type="ARBA" id="ARBA00004496"/>
    </source>
</evidence>
<accession>A0ABU6FDD6</accession>
<evidence type="ECO:0000256" key="2">
    <source>
        <dbReference type="ARBA" id="ARBA00022490"/>
    </source>
</evidence>
<gene>
    <name evidence="6" type="primary">fes</name>
    <name evidence="6" type="ORF">OKJ99_31260</name>
</gene>
<dbReference type="InterPro" id="IPR050583">
    <property type="entry name" value="Mycobacterial_A85_antigen"/>
</dbReference>
<dbReference type="Gene3D" id="2.60.40.10">
    <property type="entry name" value="Immunoglobulins"/>
    <property type="match status" value="1"/>
</dbReference>
<dbReference type="InterPro" id="IPR013783">
    <property type="entry name" value="Ig-like_fold"/>
</dbReference>
<dbReference type="PANTHER" id="PTHR48098">
    <property type="entry name" value="ENTEROCHELIN ESTERASE-RELATED"/>
    <property type="match status" value="1"/>
</dbReference>
<dbReference type="Gene3D" id="3.40.50.1820">
    <property type="entry name" value="alpha/beta hydrolase"/>
    <property type="match status" value="1"/>
</dbReference>
<dbReference type="Proteomes" id="UP001354931">
    <property type="component" value="Unassembled WGS sequence"/>
</dbReference>
<evidence type="ECO:0000313" key="6">
    <source>
        <dbReference type="EMBL" id="MEB8341984.1"/>
    </source>
</evidence>
<dbReference type="NCBIfam" id="NF007758">
    <property type="entry name" value="PRK10439.1"/>
    <property type="match status" value="1"/>
</dbReference>
<comment type="subcellular location">
    <subcellularLocation>
        <location evidence="1">Cytoplasm</location>
    </subcellularLocation>
</comment>
<dbReference type="Pfam" id="PF11806">
    <property type="entry name" value="Enterochelin_N"/>
    <property type="match status" value="1"/>
</dbReference>
<keyword evidence="3 6" id="KW-0378">Hydrolase</keyword>
<proteinExistence type="inferred from homology"/>
<dbReference type="EMBL" id="JAOZYC010000154">
    <property type="protein sequence ID" value="MEB8341984.1"/>
    <property type="molecule type" value="Genomic_DNA"/>
</dbReference>
<feature type="domain" description="Enterochelin esterase N-terminal" evidence="5">
    <location>
        <begin position="67"/>
        <end position="183"/>
    </location>
</feature>
<dbReference type="InterPro" id="IPR029058">
    <property type="entry name" value="AB_hydrolase_fold"/>
</dbReference>
<sequence>MSVQSVAALPDHRPDRVTGARVARLKECIAAADDAQRAHIAEEFWQEAAARGTPLVEELDGEPDHRAVTFLWRGHRATRQVLLMVSHLGDRAHLAGSLMERIPGTDIWHFGLRLRADHRASYRIAADISAKEPPEDPEVLQARLRSLAVHAAHDPLNPRRLPTRWGAGDNSVFALPEAPAPAWTERRGTVPAGRVERHRVGAAVLDGDRDAGSERDVWVYMPPGSRGDAERLPVLVLCDGDMWFGRLGLQHTLDTLIADELLPPLAVLAPDAVDRHTRNRELGARDAFVEFLADELLPWAAGRWPLATDPARTVVAGQSLGGLAALHAGRLRPDRFGHVVAQSPSLWWRPSLPPGVVQKHVFGVPWLVARYAETDPAPITVHLDAGLHEGTMVDHCRTLYDTLHSARYQVTRNEFNGGHDYACWRVALADTLIRLLGAAPA</sequence>
<dbReference type="InterPro" id="IPR021764">
    <property type="entry name" value="Enterochelin_esterase_N"/>
</dbReference>
<dbReference type="RefSeq" id="WP_326021309.1">
    <property type="nucleotide sequence ID" value="NZ_JAOZYC010000154.1"/>
</dbReference>
<comment type="similarity">
    <text evidence="4">Belongs to the Fes family.</text>
</comment>
<reference evidence="6 7" key="1">
    <citation type="submission" date="2022-10" db="EMBL/GenBank/DDBJ databases">
        <authorList>
            <person name="Xie J."/>
            <person name="Shen N."/>
        </authorList>
    </citation>
    <scope>NUCLEOTIDE SEQUENCE [LARGE SCALE GENOMIC DNA]</scope>
    <source>
        <strain evidence="6 7">YIM65594</strain>
    </source>
</reference>
<dbReference type="InterPro" id="IPR014756">
    <property type="entry name" value="Ig_E-set"/>
</dbReference>
<dbReference type="PANTHER" id="PTHR48098:SF3">
    <property type="entry name" value="IRON(III) ENTEROBACTIN ESTERASE"/>
    <property type="match status" value="1"/>
</dbReference>
<dbReference type="GO" id="GO:0016787">
    <property type="term" value="F:hydrolase activity"/>
    <property type="evidence" value="ECO:0007669"/>
    <property type="project" value="UniProtKB-KW"/>
</dbReference>
<keyword evidence="2" id="KW-0963">Cytoplasm</keyword>
<evidence type="ECO:0000313" key="7">
    <source>
        <dbReference type="Proteomes" id="UP001354931"/>
    </source>
</evidence>
<dbReference type="EC" id="3.1.1.-" evidence="6"/>
<keyword evidence="7" id="KW-1185">Reference proteome</keyword>
<comment type="caution">
    <text evidence="6">The sequence shown here is derived from an EMBL/GenBank/DDBJ whole genome shotgun (WGS) entry which is preliminary data.</text>
</comment>
<name>A0ABU6FDD6_9ACTN</name>
<dbReference type="InterPro" id="IPR000801">
    <property type="entry name" value="Esterase-like"/>
</dbReference>
<dbReference type="Pfam" id="PF00756">
    <property type="entry name" value="Esterase"/>
    <property type="match status" value="1"/>
</dbReference>
<organism evidence="6 7">
    <name type="scientific">Streptomyces endophyticus</name>
    <dbReference type="NCBI Taxonomy" id="714166"/>
    <lineage>
        <taxon>Bacteria</taxon>
        <taxon>Bacillati</taxon>
        <taxon>Actinomycetota</taxon>
        <taxon>Actinomycetes</taxon>
        <taxon>Kitasatosporales</taxon>
        <taxon>Streptomycetaceae</taxon>
        <taxon>Streptomyces</taxon>
    </lineage>
</organism>
<protein>
    <submittedName>
        <fullName evidence="6">Enterochelin esterase</fullName>
        <ecNumber evidence="6">3.1.1.-</ecNumber>
    </submittedName>
</protein>
<evidence type="ECO:0000259" key="5">
    <source>
        <dbReference type="Pfam" id="PF11806"/>
    </source>
</evidence>